<feature type="region of interest" description="Disordered" evidence="1">
    <location>
        <begin position="54"/>
        <end position="76"/>
    </location>
</feature>
<name>A0A1V0A5E1_9ACTN</name>
<keyword evidence="3" id="KW-1185">Reference proteome</keyword>
<evidence type="ECO:0000313" key="3">
    <source>
        <dbReference type="Proteomes" id="UP000190797"/>
    </source>
</evidence>
<dbReference type="EMBL" id="CP017717">
    <property type="protein sequence ID" value="AQZ65435.1"/>
    <property type="molecule type" value="Genomic_DNA"/>
</dbReference>
<feature type="compositionally biased region" description="Basic and acidic residues" evidence="1">
    <location>
        <begin position="61"/>
        <end position="70"/>
    </location>
</feature>
<dbReference type="AlphaFoldDB" id="A0A1V0A5E1"/>
<protein>
    <submittedName>
        <fullName evidence="2">Uncharacterized protein</fullName>
    </submittedName>
</protein>
<dbReference type="KEGG" id="noa:BKM31_31800"/>
<organism evidence="2 3">
    <name type="scientific">[Actinomadura] parvosata subsp. kistnae</name>
    <dbReference type="NCBI Taxonomy" id="1909395"/>
    <lineage>
        <taxon>Bacteria</taxon>
        <taxon>Bacillati</taxon>
        <taxon>Actinomycetota</taxon>
        <taxon>Actinomycetes</taxon>
        <taxon>Streptosporangiales</taxon>
        <taxon>Streptosporangiaceae</taxon>
        <taxon>Nonomuraea</taxon>
    </lineage>
</organism>
<evidence type="ECO:0000256" key="1">
    <source>
        <dbReference type="SAM" id="MobiDB-lite"/>
    </source>
</evidence>
<reference evidence="3" key="1">
    <citation type="journal article" date="2017" name="Med. Chem. Commun.">
        <title>Nonomuraea sp. ATCC 55076 harbours the largest actinomycete chromosome to date and the kistamicin biosynthetic gene cluster.</title>
        <authorList>
            <person name="Nazari B."/>
            <person name="Forneris C.C."/>
            <person name="Gibson M.I."/>
            <person name="Moon K."/>
            <person name="Schramma K.R."/>
            <person name="Seyedsayamdost M.R."/>
        </authorList>
    </citation>
    <scope>NUCLEOTIDE SEQUENCE [LARGE SCALE GENOMIC DNA]</scope>
    <source>
        <strain evidence="3">ATCC 55076</strain>
    </source>
</reference>
<sequence length="91" mass="9099">MDEVGVAGVPDGAGQEAVVAARLQHVVVELRRHLPGEDHEGAAVERAQADDVLLGGGMAGGEHDAQRPVHDPAGLEADGVAGIAVVPAARG</sequence>
<dbReference type="Proteomes" id="UP000190797">
    <property type="component" value="Chromosome"/>
</dbReference>
<gene>
    <name evidence="2" type="ORF">BKM31_31800</name>
</gene>
<evidence type="ECO:0000313" key="2">
    <source>
        <dbReference type="EMBL" id="AQZ65435.1"/>
    </source>
</evidence>
<proteinExistence type="predicted"/>
<accession>A0A1V0A5E1</accession>